<sequence>MRLDVARIAHEVDRSGETVYKWLRCGSFNMEAARALCRIANSQNNAEVLAEKGKKPPDINDFIPFIG</sequence>
<dbReference type="AlphaFoldDB" id="A0A2S3W1R9"/>
<evidence type="ECO:0000313" key="2">
    <source>
        <dbReference type="Proteomes" id="UP000237344"/>
    </source>
</evidence>
<gene>
    <name evidence="1" type="ORF">KMAL_16240</name>
</gene>
<protein>
    <submittedName>
        <fullName evidence="1">Uncharacterized protein</fullName>
    </submittedName>
</protein>
<accession>A0A2S3W1R9</accession>
<name>A0A2S3W1R9_9PROT</name>
<organism evidence="1 2">
    <name type="scientific">Novacetimonas maltaceti</name>
    <dbReference type="NCBI Taxonomy" id="1203393"/>
    <lineage>
        <taxon>Bacteria</taxon>
        <taxon>Pseudomonadati</taxon>
        <taxon>Pseudomonadota</taxon>
        <taxon>Alphaproteobacteria</taxon>
        <taxon>Acetobacterales</taxon>
        <taxon>Acetobacteraceae</taxon>
        <taxon>Novacetimonas</taxon>
    </lineage>
</organism>
<comment type="caution">
    <text evidence="1">The sequence shown here is derived from an EMBL/GenBank/DDBJ whole genome shotgun (WGS) entry which is preliminary data.</text>
</comment>
<dbReference type="Proteomes" id="UP000237344">
    <property type="component" value="Unassembled WGS sequence"/>
</dbReference>
<keyword evidence="2" id="KW-1185">Reference proteome</keyword>
<evidence type="ECO:0000313" key="1">
    <source>
        <dbReference type="EMBL" id="POF62786.1"/>
    </source>
</evidence>
<proteinExistence type="predicted"/>
<reference evidence="1 2" key="1">
    <citation type="submission" date="2018-01" db="EMBL/GenBank/DDBJ databases">
        <title>Draft Genome Sequence of Komagataeibacter maltaceti LMG 1529, a Vinegar Producing Acetic Acid Bacterium Isolated from Malt Vinegar Brewery Acetifiers.</title>
        <authorList>
            <person name="Zhang Q."/>
            <person name="Hollensteiner J."/>
            <person name="Poehlein A."/>
            <person name="Daniel R."/>
        </authorList>
    </citation>
    <scope>NUCLEOTIDE SEQUENCE [LARGE SCALE GENOMIC DNA]</scope>
    <source>
        <strain evidence="1 2">LMG 1529</strain>
    </source>
</reference>
<dbReference type="EMBL" id="POTC01000017">
    <property type="protein sequence ID" value="POF62786.1"/>
    <property type="molecule type" value="Genomic_DNA"/>
</dbReference>